<evidence type="ECO:0000313" key="12">
    <source>
        <dbReference type="EMBL" id="EDQ04963.1"/>
    </source>
</evidence>
<evidence type="ECO:0000256" key="8">
    <source>
        <dbReference type="ARBA" id="ARBA00023306"/>
    </source>
</evidence>
<evidence type="ECO:0000256" key="7">
    <source>
        <dbReference type="ARBA" id="ARBA00023172"/>
    </source>
</evidence>
<evidence type="ECO:0000256" key="6">
    <source>
        <dbReference type="ARBA" id="ARBA00023125"/>
    </source>
</evidence>
<evidence type="ECO:0000259" key="11">
    <source>
        <dbReference type="PROSITE" id="PS51900"/>
    </source>
</evidence>
<dbReference type="PROSITE" id="PS51898">
    <property type="entry name" value="TYR_RECOMBINASE"/>
    <property type="match status" value="1"/>
</dbReference>
<accession>A0ABM9X630</accession>
<gene>
    <name evidence="9 12" type="primary">xerC</name>
    <name evidence="12" type="ORF">OIHEL45_09488</name>
</gene>
<dbReference type="PROSITE" id="PS51900">
    <property type="entry name" value="CB"/>
    <property type="match status" value="1"/>
</dbReference>
<feature type="domain" description="Core-binding (CB)" evidence="11">
    <location>
        <begin position="12"/>
        <end position="103"/>
    </location>
</feature>
<protein>
    <recommendedName>
        <fullName evidence="9">Tyrosine recombinase XerC</fullName>
    </recommendedName>
</protein>
<dbReference type="InterPro" id="IPR010998">
    <property type="entry name" value="Integrase_recombinase_N"/>
</dbReference>
<sequence length="314" mass="33592">MSAEANPLLISPAARDALQTWLTHQSALKGAAENTVTAYRGDVTEFLAFMTLHKGDTQGLGALAKITISDMRAWMARMRSGGVGSRSVARKLSAVKAFYRWLAEREGFEPTAVLLTRSPKFQKKLPRPLAEDAARALIDCVETQARAPWVAARDVAVLTMLWGCGLRISEALALKGGDAPLPSSLRILGKGGKERVVPVLPAARAAVEDYLAVCPHPQEPHAPLFRAIRGGALGARAVAQVMADARMQLGLPATATPHAMRHSFATHLLDAGGDLRAIQELLGHASLSTTQAYTAVDTARLMEVYNNAHPKAGR</sequence>
<keyword evidence="8 9" id="KW-0131">Cell cycle</keyword>
<evidence type="ECO:0000256" key="3">
    <source>
        <dbReference type="ARBA" id="ARBA00022618"/>
    </source>
</evidence>
<organism evidence="12 13">
    <name type="scientific">Sulfitobacter indolifex HEL-45</name>
    <dbReference type="NCBI Taxonomy" id="391624"/>
    <lineage>
        <taxon>Bacteria</taxon>
        <taxon>Pseudomonadati</taxon>
        <taxon>Pseudomonadota</taxon>
        <taxon>Alphaproteobacteria</taxon>
        <taxon>Rhodobacterales</taxon>
        <taxon>Roseobacteraceae</taxon>
        <taxon>Sulfitobacter</taxon>
    </lineage>
</organism>
<comment type="subcellular location">
    <subcellularLocation>
        <location evidence="1 9">Cytoplasm</location>
    </subcellularLocation>
</comment>
<dbReference type="RefSeq" id="WP_007119101.1">
    <property type="nucleotide sequence ID" value="NZ_ABID01000002.1"/>
</dbReference>
<evidence type="ECO:0000259" key="10">
    <source>
        <dbReference type="PROSITE" id="PS51898"/>
    </source>
</evidence>
<dbReference type="InterPro" id="IPR023009">
    <property type="entry name" value="Tyrosine_recombinase_XerC/XerD"/>
</dbReference>
<evidence type="ECO:0000256" key="2">
    <source>
        <dbReference type="ARBA" id="ARBA00022490"/>
    </source>
</evidence>
<reference evidence="12 13" key="1">
    <citation type="submission" date="2007-11" db="EMBL/GenBank/DDBJ databases">
        <authorList>
            <person name="Wagner-Dobler I."/>
            <person name="Ferriera S."/>
            <person name="Johnson J."/>
            <person name="Kravitz S."/>
            <person name="Beeson K."/>
            <person name="Sutton G."/>
            <person name="Rogers Y.-H."/>
            <person name="Friedman R."/>
            <person name="Frazier M."/>
            <person name="Venter J.C."/>
        </authorList>
    </citation>
    <scope>NUCLEOTIDE SEQUENCE [LARGE SCALE GENOMIC DNA]</scope>
    <source>
        <strain evidence="12 13">HEL-45</strain>
    </source>
</reference>
<dbReference type="InterPro" id="IPR013762">
    <property type="entry name" value="Integrase-like_cat_sf"/>
</dbReference>
<feature type="active site" evidence="9">
    <location>
        <position position="284"/>
    </location>
</feature>
<comment type="caution">
    <text evidence="12">The sequence shown here is derived from an EMBL/GenBank/DDBJ whole genome shotgun (WGS) entry which is preliminary data.</text>
</comment>
<dbReference type="InterPro" id="IPR050090">
    <property type="entry name" value="Tyrosine_recombinase_XerCD"/>
</dbReference>
<keyword evidence="13" id="KW-1185">Reference proteome</keyword>
<dbReference type="Gene3D" id="1.10.443.10">
    <property type="entry name" value="Intergrase catalytic core"/>
    <property type="match status" value="1"/>
</dbReference>
<dbReference type="Pfam" id="PF02899">
    <property type="entry name" value="Phage_int_SAM_1"/>
    <property type="match status" value="1"/>
</dbReference>
<evidence type="ECO:0000256" key="1">
    <source>
        <dbReference type="ARBA" id="ARBA00004496"/>
    </source>
</evidence>
<keyword evidence="4 9" id="KW-0159">Chromosome partition</keyword>
<comment type="subunit">
    <text evidence="9">Forms a cyclic heterotetrameric complex composed of two molecules of XerC and two molecules of XerD.</text>
</comment>
<comment type="similarity">
    <text evidence="9">Belongs to the 'phage' integrase family. XerC subfamily.</text>
</comment>
<dbReference type="EMBL" id="ABID01000002">
    <property type="protein sequence ID" value="EDQ04963.1"/>
    <property type="molecule type" value="Genomic_DNA"/>
</dbReference>
<dbReference type="HAMAP" id="MF_01808">
    <property type="entry name" value="Recomb_XerC_XerD"/>
    <property type="match status" value="1"/>
</dbReference>
<dbReference type="Proteomes" id="UP000003257">
    <property type="component" value="Unassembled WGS sequence"/>
</dbReference>
<dbReference type="Pfam" id="PF00589">
    <property type="entry name" value="Phage_integrase"/>
    <property type="match status" value="1"/>
</dbReference>
<feature type="active site" description="O-(3'-phospho-DNA)-tyrosine intermediate" evidence="9">
    <location>
        <position position="293"/>
    </location>
</feature>
<keyword evidence="5 9" id="KW-0229">DNA integration</keyword>
<dbReference type="SUPFAM" id="SSF47823">
    <property type="entry name" value="lambda integrase-like, N-terminal domain"/>
    <property type="match status" value="1"/>
</dbReference>
<feature type="active site" evidence="9">
    <location>
        <position position="167"/>
    </location>
</feature>
<proteinExistence type="inferred from homology"/>
<keyword evidence="6 9" id="KW-0238">DNA-binding</keyword>
<evidence type="ECO:0000256" key="4">
    <source>
        <dbReference type="ARBA" id="ARBA00022829"/>
    </source>
</evidence>
<keyword evidence="7 9" id="KW-0233">DNA recombination</keyword>
<feature type="active site" evidence="9">
    <location>
        <position position="261"/>
    </location>
</feature>
<dbReference type="InterPro" id="IPR002104">
    <property type="entry name" value="Integrase_catalytic"/>
</dbReference>
<keyword evidence="3 9" id="KW-0132">Cell division</keyword>
<dbReference type="SUPFAM" id="SSF56349">
    <property type="entry name" value="DNA breaking-rejoining enzymes"/>
    <property type="match status" value="1"/>
</dbReference>
<feature type="active site" evidence="9">
    <location>
        <position position="258"/>
    </location>
</feature>
<feature type="domain" description="Tyr recombinase" evidence="10">
    <location>
        <begin position="124"/>
        <end position="306"/>
    </location>
</feature>
<dbReference type="PANTHER" id="PTHR30349">
    <property type="entry name" value="PHAGE INTEGRASE-RELATED"/>
    <property type="match status" value="1"/>
</dbReference>
<dbReference type="PANTHER" id="PTHR30349:SF90">
    <property type="entry name" value="TYROSINE RECOMBINASE XERD"/>
    <property type="match status" value="1"/>
</dbReference>
<feature type="active site" evidence="9">
    <location>
        <position position="190"/>
    </location>
</feature>
<dbReference type="InterPro" id="IPR044068">
    <property type="entry name" value="CB"/>
</dbReference>
<evidence type="ECO:0000256" key="9">
    <source>
        <dbReference type="HAMAP-Rule" id="MF_01808"/>
    </source>
</evidence>
<evidence type="ECO:0000313" key="13">
    <source>
        <dbReference type="Proteomes" id="UP000003257"/>
    </source>
</evidence>
<comment type="function">
    <text evidence="9">Site-specific tyrosine recombinase, which acts by catalyzing the cutting and rejoining of the recombining DNA molecules. The XerC-XerD complex is essential to convert dimers of the bacterial chromosome into monomers to permit their segregation at cell division. It also contributes to the segregational stability of plasmids.</text>
</comment>
<dbReference type="InterPro" id="IPR011010">
    <property type="entry name" value="DNA_brk_join_enz"/>
</dbReference>
<dbReference type="InterPro" id="IPR004107">
    <property type="entry name" value="Integrase_SAM-like_N"/>
</dbReference>
<evidence type="ECO:0000256" key="5">
    <source>
        <dbReference type="ARBA" id="ARBA00022908"/>
    </source>
</evidence>
<name>A0ABM9X630_9RHOB</name>
<dbReference type="Gene3D" id="1.10.150.130">
    <property type="match status" value="1"/>
</dbReference>
<keyword evidence="2 9" id="KW-0963">Cytoplasm</keyword>